<keyword evidence="1" id="KW-0732">Signal</keyword>
<evidence type="ECO:0000313" key="2">
    <source>
        <dbReference type="EMBL" id="KAL3286738.1"/>
    </source>
</evidence>
<gene>
    <name evidence="2" type="ORF">HHI36_001231</name>
</gene>
<comment type="caution">
    <text evidence="2">The sequence shown here is derived from an EMBL/GenBank/DDBJ whole genome shotgun (WGS) entry which is preliminary data.</text>
</comment>
<evidence type="ECO:0000313" key="3">
    <source>
        <dbReference type="Proteomes" id="UP001516400"/>
    </source>
</evidence>
<feature type="signal peptide" evidence="1">
    <location>
        <begin position="1"/>
        <end position="28"/>
    </location>
</feature>
<dbReference type="AlphaFoldDB" id="A0ABD2P6Z0"/>
<feature type="chain" id="PRO_5044869996" evidence="1">
    <location>
        <begin position="29"/>
        <end position="155"/>
    </location>
</feature>
<dbReference type="Proteomes" id="UP001516400">
    <property type="component" value="Unassembled WGS sequence"/>
</dbReference>
<dbReference type="EMBL" id="JABFTP020000185">
    <property type="protein sequence ID" value="KAL3286738.1"/>
    <property type="molecule type" value="Genomic_DNA"/>
</dbReference>
<proteinExistence type="predicted"/>
<name>A0ABD2P6Z0_9CUCU</name>
<sequence length="155" mass="17881">MQRHTKRTMNLALGLVNICLFLIYSSNDEQIGIENEKGEIDGEVTAVEHNPLDSQIDNDAPLENLETIIASDTDRFESLQNLIHLNIIFKRLNNWRMHGKCELDDTPKTQMPVNLPNVLQESRTRPQGLPITHRNEDCYKDDECYDEGMGFSLYF</sequence>
<evidence type="ECO:0000256" key="1">
    <source>
        <dbReference type="SAM" id="SignalP"/>
    </source>
</evidence>
<accession>A0ABD2P6Z0</accession>
<protein>
    <submittedName>
        <fullName evidence="2">Uncharacterized protein</fullName>
    </submittedName>
</protein>
<keyword evidence="3" id="KW-1185">Reference proteome</keyword>
<reference evidence="2 3" key="1">
    <citation type="journal article" date="2021" name="BMC Biol.">
        <title>Horizontally acquired antibacterial genes associated with adaptive radiation of ladybird beetles.</title>
        <authorList>
            <person name="Li H.S."/>
            <person name="Tang X.F."/>
            <person name="Huang Y.H."/>
            <person name="Xu Z.Y."/>
            <person name="Chen M.L."/>
            <person name="Du X.Y."/>
            <person name="Qiu B.Y."/>
            <person name="Chen P.T."/>
            <person name="Zhang W."/>
            <person name="Slipinski A."/>
            <person name="Escalona H.E."/>
            <person name="Waterhouse R.M."/>
            <person name="Zwick A."/>
            <person name="Pang H."/>
        </authorList>
    </citation>
    <scope>NUCLEOTIDE SEQUENCE [LARGE SCALE GENOMIC DNA]</scope>
    <source>
        <strain evidence="2">SYSU2018</strain>
    </source>
</reference>
<organism evidence="2 3">
    <name type="scientific">Cryptolaemus montrouzieri</name>
    <dbReference type="NCBI Taxonomy" id="559131"/>
    <lineage>
        <taxon>Eukaryota</taxon>
        <taxon>Metazoa</taxon>
        <taxon>Ecdysozoa</taxon>
        <taxon>Arthropoda</taxon>
        <taxon>Hexapoda</taxon>
        <taxon>Insecta</taxon>
        <taxon>Pterygota</taxon>
        <taxon>Neoptera</taxon>
        <taxon>Endopterygota</taxon>
        <taxon>Coleoptera</taxon>
        <taxon>Polyphaga</taxon>
        <taxon>Cucujiformia</taxon>
        <taxon>Coccinelloidea</taxon>
        <taxon>Coccinellidae</taxon>
        <taxon>Scymninae</taxon>
        <taxon>Scymnini</taxon>
        <taxon>Cryptolaemus</taxon>
    </lineage>
</organism>